<protein>
    <recommendedName>
        <fullName evidence="2">Serine aminopeptidase S33 domain-containing protein</fullName>
    </recommendedName>
</protein>
<organism evidence="3">
    <name type="scientific">Timema tahoe</name>
    <dbReference type="NCBI Taxonomy" id="61484"/>
    <lineage>
        <taxon>Eukaryota</taxon>
        <taxon>Metazoa</taxon>
        <taxon>Ecdysozoa</taxon>
        <taxon>Arthropoda</taxon>
        <taxon>Hexapoda</taxon>
        <taxon>Insecta</taxon>
        <taxon>Pterygota</taxon>
        <taxon>Neoptera</taxon>
        <taxon>Polyneoptera</taxon>
        <taxon>Phasmatodea</taxon>
        <taxon>Timematodea</taxon>
        <taxon>Timematoidea</taxon>
        <taxon>Timematidae</taxon>
        <taxon>Timema</taxon>
    </lineage>
</organism>
<dbReference type="GO" id="GO:0008474">
    <property type="term" value="F:palmitoyl-(protein) hydrolase activity"/>
    <property type="evidence" value="ECO:0007669"/>
    <property type="project" value="TreeGrafter"/>
</dbReference>
<dbReference type="PANTHER" id="PTHR12277:SF81">
    <property type="entry name" value="PROTEIN ABHD13"/>
    <property type="match status" value="1"/>
</dbReference>
<feature type="transmembrane region" description="Helical" evidence="1">
    <location>
        <begin position="35"/>
        <end position="61"/>
    </location>
</feature>
<keyword evidence="1" id="KW-0472">Membrane</keyword>
<name>A0A7R9FE19_9NEOP</name>
<dbReference type="AlphaFoldDB" id="A0A7R9FE19"/>
<gene>
    <name evidence="3" type="ORF">TTEB3V08_LOCUS3</name>
</gene>
<dbReference type="GO" id="GO:0016020">
    <property type="term" value="C:membrane"/>
    <property type="evidence" value="ECO:0007669"/>
    <property type="project" value="TreeGrafter"/>
</dbReference>
<dbReference type="SUPFAM" id="SSF53474">
    <property type="entry name" value="alpha/beta-Hydrolases"/>
    <property type="match status" value="1"/>
</dbReference>
<dbReference type="Gene3D" id="3.40.50.1820">
    <property type="entry name" value="alpha/beta hydrolase"/>
    <property type="match status" value="1"/>
</dbReference>
<sequence length="367" mass="41238">MSLIKSCQTQKFEELLVRKGNAEMRIKLGVRSTKVLQILVGVLMRCWVFAGLTILACILVYWTYGKLFAFLLLCLAIIGIFYHIEDNLLFHPDMPAHSRIFVPVPSMFGMPYESVNVRSSDGTLIHLFFIRQPGPLAIRVPTVLFLHGNAGNMGHRLQNVLGLYQNLQCNVLMLEYRGYGLSQGNPTEAGLCMDAKIALDYLASRSDINHKEIIVFGRSLGGAVAIDLASQLEYAQKIWCLILENTFTSIPEMAKVLIGWRLLHYLPLFVYKNKFLSLNKIGHVTVPTLFVSGLADNLVPPRMMSELHQKCGSNNKQLLQFEVGTHNETWTSPGYYHSLATFLRDARVRRGIDPPSSPPPPSFNESV</sequence>
<keyword evidence="1" id="KW-0812">Transmembrane</keyword>
<feature type="transmembrane region" description="Helical" evidence="1">
    <location>
        <begin position="67"/>
        <end position="84"/>
    </location>
</feature>
<accession>A0A7R9FE19</accession>
<feature type="domain" description="Serine aminopeptidase S33" evidence="2">
    <location>
        <begin position="142"/>
        <end position="265"/>
    </location>
</feature>
<proteinExistence type="predicted"/>
<keyword evidence="1" id="KW-1133">Transmembrane helix</keyword>
<dbReference type="InterPro" id="IPR029058">
    <property type="entry name" value="AB_hydrolase_fold"/>
</dbReference>
<dbReference type="Pfam" id="PF12146">
    <property type="entry name" value="Hydrolase_4"/>
    <property type="match status" value="1"/>
</dbReference>
<evidence type="ECO:0000259" key="2">
    <source>
        <dbReference type="Pfam" id="PF12146"/>
    </source>
</evidence>
<dbReference type="PANTHER" id="PTHR12277">
    <property type="entry name" value="ALPHA/BETA HYDROLASE DOMAIN-CONTAINING PROTEIN"/>
    <property type="match status" value="1"/>
</dbReference>
<reference evidence="3" key="1">
    <citation type="submission" date="2020-11" db="EMBL/GenBank/DDBJ databases">
        <authorList>
            <person name="Tran Van P."/>
        </authorList>
    </citation>
    <scope>NUCLEOTIDE SEQUENCE</scope>
</reference>
<dbReference type="InterPro" id="IPR022742">
    <property type="entry name" value="Hydrolase_4"/>
</dbReference>
<evidence type="ECO:0000256" key="1">
    <source>
        <dbReference type="SAM" id="Phobius"/>
    </source>
</evidence>
<dbReference type="EMBL" id="OE000002">
    <property type="protein sequence ID" value="CAD7451801.1"/>
    <property type="molecule type" value="Genomic_DNA"/>
</dbReference>
<evidence type="ECO:0000313" key="3">
    <source>
        <dbReference type="EMBL" id="CAD7451801.1"/>
    </source>
</evidence>